<reference evidence="2" key="1">
    <citation type="submission" date="2023-07" db="EMBL/GenBank/DDBJ databases">
        <title>Functional and genomic diversity of the sorghum phyllosphere microbiome.</title>
        <authorList>
            <person name="Shade A."/>
        </authorList>
    </citation>
    <scope>NUCLEOTIDE SEQUENCE [LARGE SCALE GENOMIC DNA]</scope>
    <source>
        <strain evidence="2">SORGH_AS_0422</strain>
    </source>
</reference>
<dbReference type="Proteomes" id="UP001258315">
    <property type="component" value="Unassembled WGS sequence"/>
</dbReference>
<sequence length="66" mass="7394">MFSSISICIKPAEKIEQAIGFKGLSIASNRQQFIEQGIGFKGLSLAYTTDQRGVAQKIVHFRWYKG</sequence>
<gene>
    <name evidence="1" type="ORF">QE417_004166</name>
</gene>
<dbReference type="RefSeq" id="WP_311953202.1">
    <property type="nucleotide sequence ID" value="NZ_JAVLVU010000001.1"/>
</dbReference>
<name>A0ABU3GZA6_9SPHI</name>
<protein>
    <submittedName>
        <fullName evidence="1">Uncharacterized protein</fullName>
    </submittedName>
</protein>
<proteinExistence type="predicted"/>
<keyword evidence="2" id="KW-1185">Reference proteome</keyword>
<evidence type="ECO:0000313" key="2">
    <source>
        <dbReference type="Proteomes" id="UP001258315"/>
    </source>
</evidence>
<evidence type="ECO:0000313" key="1">
    <source>
        <dbReference type="EMBL" id="MDT3405094.1"/>
    </source>
</evidence>
<organism evidence="1 2">
    <name type="scientific">Mucilaginibacter terrae</name>
    <dbReference type="NCBI Taxonomy" id="1955052"/>
    <lineage>
        <taxon>Bacteria</taxon>
        <taxon>Pseudomonadati</taxon>
        <taxon>Bacteroidota</taxon>
        <taxon>Sphingobacteriia</taxon>
        <taxon>Sphingobacteriales</taxon>
        <taxon>Sphingobacteriaceae</taxon>
        <taxon>Mucilaginibacter</taxon>
    </lineage>
</organism>
<comment type="caution">
    <text evidence="1">The sequence shown here is derived from an EMBL/GenBank/DDBJ whole genome shotgun (WGS) entry which is preliminary data.</text>
</comment>
<accession>A0ABU3GZA6</accession>
<dbReference type="EMBL" id="JAVLVU010000001">
    <property type="protein sequence ID" value="MDT3405094.1"/>
    <property type="molecule type" value="Genomic_DNA"/>
</dbReference>